<organism evidence="3 4">
    <name type="scientific">Streptomyces xantholiticus</name>
    <dbReference type="NCBI Taxonomy" id="68285"/>
    <lineage>
        <taxon>Bacteria</taxon>
        <taxon>Bacillati</taxon>
        <taxon>Actinomycetota</taxon>
        <taxon>Actinomycetes</taxon>
        <taxon>Kitasatosporales</taxon>
        <taxon>Streptomycetaceae</taxon>
        <taxon>Streptomyces</taxon>
    </lineage>
</organism>
<accession>A0ABV1UZX1</accession>
<proteinExistence type="predicted"/>
<protein>
    <submittedName>
        <fullName evidence="3">PRC-barrel domain-containing protein</fullName>
    </submittedName>
</protein>
<dbReference type="Pfam" id="PF05239">
    <property type="entry name" value="PRC"/>
    <property type="match status" value="1"/>
</dbReference>
<gene>
    <name evidence="3" type="ORF">ABT276_23225</name>
</gene>
<dbReference type="InterPro" id="IPR027275">
    <property type="entry name" value="PRC-brl_dom"/>
</dbReference>
<dbReference type="SUPFAM" id="SSF50346">
    <property type="entry name" value="PRC-barrel domain"/>
    <property type="match status" value="1"/>
</dbReference>
<evidence type="ECO:0000259" key="2">
    <source>
        <dbReference type="Pfam" id="PF05239"/>
    </source>
</evidence>
<dbReference type="Gene3D" id="3.90.50.10">
    <property type="entry name" value="Photosynthetic Reaction Center, subunit H, domain 2"/>
    <property type="match status" value="1"/>
</dbReference>
<dbReference type="InterPro" id="IPR011033">
    <property type="entry name" value="PRC_barrel-like_sf"/>
</dbReference>
<evidence type="ECO:0000313" key="4">
    <source>
        <dbReference type="Proteomes" id="UP001445472"/>
    </source>
</evidence>
<evidence type="ECO:0000256" key="1">
    <source>
        <dbReference type="SAM" id="MobiDB-lite"/>
    </source>
</evidence>
<name>A0ABV1UZX1_9ACTN</name>
<keyword evidence="4" id="KW-1185">Reference proteome</keyword>
<feature type="region of interest" description="Disordered" evidence="1">
    <location>
        <begin position="111"/>
        <end position="211"/>
    </location>
</feature>
<comment type="caution">
    <text evidence="3">The sequence shown here is derived from an EMBL/GenBank/DDBJ whole genome shotgun (WGS) entry which is preliminary data.</text>
</comment>
<feature type="compositionally biased region" description="Basic and acidic residues" evidence="1">
    <location>
        <begin position="183"/>
        <end position="211"/>
    </location>
</feature>
<dbReference type="RefSeq" id="WP_351977604.1">
    <property type="nucleotide sequence ID" value="NZ_JBEPBX010000022.1"/>
</dbReference>
<dbReference type="EMBL" id="JBEPBX010000022">
    <property type="protein sequence ID" value="MER6616227.1"/>
    <property type="molecule type" value="Genomic_DNA"/>
</dbReference>
<feature type="compositionally biased region" description="Gly residues" evidence="1">
    <location>
        <begin position="131"/>
        <end position="140"/>
    </location>
</feature>
<feature type="domain" description="PRC-barrel" evidence="2">
    <location>
        <begin position="7"/>
        <end position="75"/>
    </location>
</feature>
<dbReference type="Proteomes" id="UP001445472">
    <property type="component" value="Unassembled WGS sequence"/>
</dbReference>
<reference evidence="3 4" key="1">
    <citation type="submission" date="2024-06" db="EMBL/GenBank/DDBJ databases">
        <title>The Natural Products Discovery Center: Release of the First 8490 Sequenced Strains for Exploring Actinobacteria Biosynthetic Diversity.</title>
        <authorList>
            <person name="Kalkreuter E."/>
            <person name="Kautsar S.A."/>
            <person name="Yang D."/>
            <person name="Bader C.D."/>
            <person name="Teijaro C.N."/>
            <person name="Fluegel L."/>
            <person name="Davis C.M."/>
            <person name="Simpson J.R."/>
            <person name="Lauterbach L."/>
            <person name="Steele A.D."/>
            <person name="Gui C."/>
            <person name="Meng S."/>
            <person name="Li G."/>
            <person name="Viehrig K."/>
            <person name="Ye F."/>
            <person name="Su P."/>
            <person name="Kiefer A.F."/>
            <person name="Nichols A."/>
            <person name="Cepeda A.J."/>
            <person name="Yan W."/>
            <person name="Fan B."/>
            <person name="Jiang Y."/>
            <person name="Adhikari A."/>
            <person name="Zheng C.-J."/>
            <person name="Schuster L."/>
            <person name="Cowan T.M."/>
            <person name="Smanski M.J."/>
            <person name="Chevrette M.G."/>
            <person name="De Carvalho L.P.S."/>
            <person name="Shen B."/>
        </authorList>
    </citation>
    <scope>NUCLEOTIDE SEQUENCE [LARGE SCALE GENOMIC DNA]</scope>
    <source>
        <strain evidence="3 4">NPDC000837</strain>
    </source>
</reference>
<evidence type="ECO:0000313" key="3">
    <source>
        <dbReference type="EMBL" id="MER6616227.1"/>
    </source>
</evidence>
<dbReference type="InterPro" id="IPR014747">
    <property type="entry name" value="Bac_photo_RC_H_C"/>
</dbReference>
<sequence>MITKAQIRDVLDHPVYDADGNKIGNAKHVFLDDATGEPDWVSVRTGLFGSSESFVPIRDAHMVEDHLEVPYPKDRIKDAPNVDVDAGGHLSAEEEQRLYRHYSIDWNATWKGANQPSEEGRDDSGTAGAAGAAGAGGAAGAAGTAEGSPAGSGQGMAGETPAHGRAAEGEPLGRDLSGNGRDMAGRHGGDDTDVARTGSEETMRVGTERNRVGRARLRKYVAPEEEQ</sequence>